<evidence type="ECO:0000256" key="7">
    <source>
        <dbReference type="SAM" id="Phobius"/>
    </source>
</evidence>
<dbReference type="eggNOG" id="KOG1014">
    <property type="taxonomic scope" value="Eukaryota"/>
</dbReference>
<keyword evidence="9" id="KW-1185">Reference proteome</keyword>
<keyword evidence="2" id="KW-0521">NADP</keyword>
<sequence length="311" mass="33665">MSVDWFIAGAGALALIIVAVRIFRILYNILAPYVFLKPIDLKKRAGASWAVVTGATDGIGKGYCFELAARGFNILLVSRTQSKLDATKQEILAKYPHINVRTAAYDFTDASTSGYQNLLTQLNEVDVGILVNNVGMFHGYPEIVHKIEFGSARDVAVVNTLPPTLLTAGILPQMVARKAGIIVNIGSSAGFNPMAQWAIYSATKKYVSWLSAILRKEYEHQGITVQNIAPMLVSTKMTGNPRSAFLVPDVTKFVKSAVNTIGNVAETTGYIGHQIQAEFTGLLPAFVIDKAVAAKSEQLRNLAFAKRGKSS</sequence>
<dbReference type="CDD" id="cd05356">
    <property type="entry name" value="17beta-HSD1_like_SDR_c"/>
    <property type="match status" value="1"/>
</dbReference>
<dbReference type="Pfam" id="PF00106">
    <property type="entry name" value="adh_short"/>
    <property type="match status" value="1"/>
</dbReference>
<evidence type="ECO:0008006" key="10">
    <source>
        <dbReference type="Google" id="ProtNLM"/>
    </source>
</evidence>
<dbReference type="PRINTS" id="PR00081">
    <property type="entry name" value="GDHRDH"/>
</dbReference>
<dbReference type="Gene3D" id="3.40.50.720">
    <property type="entry name" value="NAD(P)-binding Rossmann-like Domain"/>
    <property type="match status" value="1"/>
</dbReference>
<evidence type="ECO:0000256" key="2">
    <source>
        <dbReference type="ARBA" id="ARBA00022857"/>
    </source>
</evidence>
<keyword evidence="5" id="KW-0443">Lipid metabolism</keyword>
<name>H2VHB3_CAEJA</name>
<dbReference type="PANTHER" id="PTHR43086:SF1">
    <property type="entry name" value="STEROID DEHYDROGENASE 1-RELATED"/>
    <property type="match status" value="1"/>
</dbReference>
<dbReference type="HOGENOM" id="CLU_010194_38_0_1"/>
<evidence type="ECO:0000313" key="8">
    <source>
        <dbReference type="EnsemblMetazoa" id="CJA00552.1"/>
    </source>
</evidence>
<reference evidence="9" key="1">
    <citation type="submission" date="2010-08" db="EMBL/GenBank/DDBJ databases">
        <authorList>
            <consortium name="Caenorhabditis japonica Sequencing Consortium"/>
            <person name="Wilson R.K."/>
        </authorList>
    </citation>
    <scope>NUCLEOTIDE SEQUENCE [LARGE SCALE GENOMIC DNA]</scope>
    <source>
        <strain evidence="9">DF5081</strain>
    </source>
</reference>
<dbReference type="Proteomes" id="UP000005237">
    <property type="component" value="Unassembled WGS sequence"/>
</dbReference>
<dbReference type="SUPFAM" id="SSF51735">
    <property type="entry name" value="NAD(P)-binding Rossmann-fold domains"/>
    <property type="match status" value="1"/>
</dbReference>
<keyword evidence="7" id="KW-0812">Transmembrane</keyword>
<dbReference type="InterPro" id="IPR020904">
    <property type="entry name" value="Sc_DH/Rdtase_CS"/>
</dbReference>
<dbReference type="EnsemblMetazoa" id="CJA00552.2">
    <property type="protein sequence ID" value="CJA00552.2"/>
    <property type="gene ID" value="WBGene00119754"/>
</dbReference>
<organism evidence="8 9">
    <name type="scientific">Caenorhabditis japonica</name>
    <dbReference type="NCBI Taxonomy" id="281687"/>
    <lineage>
        <taxon>Eukaryota</taxon>
        <taxon>Metazoa</taxon>
        <taxon>Ecdysozoa</taxon>
        <taxon>Nematoda</taxon>
        <taxon>Chromadorea</taxon>
        <taxon>Rhabditida</taxon>
        <taxon>Rhabditina</taxon>
        <taxon>Rhabditomorpha</taxon>
        <taxon>Rhabditoidea</taxon>
        <taxon>Rhabditidae</taxon>
        <taxon>Peloderinae</taxon>
        <taxon>Caenorhabditis</taxon>
    </lineage>
</organism>
<dbReference type="PIRSF" id="PIRSF000126">
    <property type="entry name" value="11-beta-HSD1"/>
    <property type="match status" value="1"/>
</dbReference>
<dbReference type="InterPro" id="IPR036291">
    <property type="entry name" value="NAD(P)-bd_dom_sf"/>
</dbReference>
<keyword evidence="7" id="KW-1133">Transmembrane helix</keyword>
<comment type="similarity">
    <text evidence="6">Belongs to the short-chain dehydrogenases/reductases (SDR) family. 17-beta-HSD 3 subfamily.</text>
</comment>
<dbReference type="InterPro" id="IPR002347">
    <property type="entry name" value="SDR_fam"/>
</dbReference>
<evidence type="ECO:0000256" key="3">
    <source>
        <dbReference type="ARBA" id="ARBA00022955"/>
    </source>
</evidence>
<dbReference type="PROSITE" id="PS00061">
    <property type="entry name" value="ADH_SHORT"/>
    <property type="match status" value="1"/>
</dbReference>
<evidence type="ECO:0000256" key="4">
    <source>
        <dbReference type="ARBA" id="ARBA00023002"/>
    </source>
</evidence>
<keyword evidence="1" id="KW-0444">Lipid biosynthesis</keyword>
<dbReference type="GO" id="GO:0016491">
    <property type="term" value="F:oxidoreductase activity"/>
    <property type="evidence" value="ECO:0007669"/>
    <property type="project" value="UniProtKB-KW"/>
</dbReference>
<dbReference type="FunFam" id="3.40.50.720:FF:000467">
    <property type="entry name" value="Steroid dehydrogenase 4"/>
    <property type="match status" value="1"/>
</dbReference>
<reference evidence="8" key="2">
    <citation type="submission" date="2012-11" db="UniProtKB">
        <authorList>
            <consortium name="EnsemblMetazoa"/>
        </authorList>
    </citation>
    <scope>IDENTIFICATION</scope>
    <source>
        <strain evidence="8">DF5081</strain>
    </source>
</reference>
<dbReference type="GO" id="GO:0005783">
    <property type="term" value="C:endoplasmic reticulum"/>
    <property type="evidence" value="ECO:0007669"/>
    <property type="project" value="TreeGrafter"/>
</dbReference>
<protein>
    <recommendedName>
        <fullName evidence="10">Very-long-chain 3-oxoacyl-CoA reductase</fullName>
    </recommendedName>
</protein>
<keyword evidence="4" id="KW-0560">Oxidoreductase</keyword>
<dbReference type="OMA" id="FCASATW"/>
<accession>H2VHB3</accession>
<dbReference type="GO" id="GO:0006694">
    <property type="term" value="P:steroid biosynthetic process"/>
    <property type="evidence" value="ECO:0007669"/>
    <property type="project" value="UniProtKB-KW"/>
</dbReference>
<dbReference type="InParanoid" id="H2VHB3"/>
<proteinExistence type="inferred from homology"/>
<dbReference type="AlphaFoldDB" id="H2VHB3"/>
<dbReference type="FunCoup" id="H2VHB3">
    <property type="interactions" value="2090"/>
</dbReference>
<evidence type="ECO:0000256" key="5">
    <source>
        <dbReference type="ARBA" id="ARBA00023098"/>
    </source>
</evidence>
<dbReference type="EnsemblMetazoa" id="CJA00552.1">
    <property type="protein sequence ID" value="CJA00552.1"/>
    <property type="gene ID" value="WBGene00119754"/>
</dbReference>
<dbReference type="GO" id="GO:0030497">
    <property type="term" value="P:fatty acid elongation"/>
    <property type="evidence" value="ECO:0007669"/>
    <property type="project" value="TreeGrafter"/>
</dbReference>
<dbReference type="STRING" id="281687.H2VHB3"/>
<evidence type="ECO:0000256" key="6">
    <source>
        <dbReference type="ARBA" id="ARBA00038261"/>
    </source>
</evidence>
<keyword evidence="3" id="KW-0752">Steroid biosynthesis</keyword>
<feature type="transmembrane region" description="Helical" evidence="7">
    <location>
        <begin position="6"/>
        <end position="27"/>
    </location>
</feature>
<keyword evidence="7" id="KW-0472">Membrane</keyword>
<evidence type="ECO:0000313" key="9">
    <source>
        <dbReference type="Proteomes" id="UP000005237"/>
    </source>
</evidence>
<dbReference type="PANTHER" id="PTHR43086">
    <property type="entry name" value="VERY-LONG-CHAIN 3-OXOOACYL-COA REDUCTASE"/>
    <property type="match status" value="1"/>
</dbReference>
<evidence type="ECO:0000256" key="1">
    <source>
        <dbReference type="ARBA" id="ARBA00022516"/>
    </source>
</evidence>